<dbReference type="InterPro" id="IPR003329">
    <property type="entry name" value="Cytidylyl_trans"/>
</dbReference>
<evidence type="ECO:0000313" key="6">
    <source>
        <dbReference type="EMBL" id="TDX59213.1"/>
    </source>
</evidence>
<dbReference type="EC" id="2.7.7.38" evidence="5"/>
<reference evidence="6 7" key="1">
    <citation type="submission" date="2019-03" db="EMBL/GenBank/DDBJ databases">
        <title>Subsurface microbial communities from deep shales in Ohio and West Virginia, USA.</title>
        <authorList>
            <person name="Wrighton K."/>
        </authorList>
    </citation>
    <scope>NUCLEOTIDE SEQUENCE [LARGE SCALE GENOMIC DNA]</scope>
    <source>
        <strain evidence="6 7">MSL 6dP</strain>
    </source>
</reference>
<dbReference type="SUPFAM" id="SSF53448">
    <property type="entry name" value="Nucleotide-diphospho-sugar transferases"/>
    <property type="match status" value="1"/>
</dbReference>
<evidence type="ECO:0000256" key="5">
    <source>
        <dbReference type="HAMAP-Rule" id="MF_00057"/>
    </source>
</evidence>
<name>A0A4R8HQY0_9FIRM</name>
<evidence type="ECO:0000256" key="3">
    <source>
        <dbReference type="ARBA" id="ARBA00022695"/>
    </source>
</evidence>
<gene>
    <name evidence="5" type="primary">kdsB</name>
    <name evidence="6" type="ORF">C7959_101100</name>
</gene>
<dbReference type="AlphaFoldDB" id="A0A4R8HQY0"/>
<dbReference type="GO" id="GO:0033468">
    <property type="term" value="P:CMP-keto-3-deoxy-D-manno-octulosonic acid biosynthetic process"/>
    <property type="evidence" value="ECO:0007669"/>
    <property type="project" value="UniProtKB-UniRule"/>
</dbReference>
<organism evidence="6 7">
    <name type="scientific">Orenia marismortui</name>
    <dbReference type="NCBI Taxonomy" id="46469"/>
    <lineage>
        <taxon>Bacteria</taxon>
        <taxon>Bacillati</taxon>
        <taxon>Bacillota</taxon>
        <taxon>Clostridia</taxon>
        <taxon>Halanaerobiales</taxon>
        <taxon>Halobacteroidaceae</taxon>
        <taxon>Orenia</taxon>
    </lineage>
</organism>
<keyword evidence="3 5" id="KW-0548">Nucleotidyltransferase</keyword>
<keyword evidence="5" id="KW-0963">Cytoplasm</keyword>
<dbReference type="Proteomes" id="UP000295832">
    <property type="component" value="Unassembled WGS sequence"/>
</dbReference>
<evidence type="ECO:0000313" key="7">
    <source>
        <dbReference type="Proteomes" id="UP000295832"/>
    </source>
</evidence>
<dbReference type="HAMAP" id="MF_00057">
    <property type="entry name" value="KdsB"/>
    <property type="match status" value="1"/>
</dbReference>
<dbReference type="Pfam" id="PF02348">
    <property type="entry name" value="CTP_transf_3"/>
    <property type="match status" value="1"/>
</dbReference>
<comment type="similarity">
    <text evidence="5">Belongs to the KdsB family.</text>
</comment>
<dbReference type="STRING" id="926561.GCA_000379025_00955"/>
<dbReference type="NCBIfam" id="NF003952">
    <property type="entry name" value="PRK05450.1-5"/>
    <property type="match status" value="1"/>
</dbReference>
<dbReference type="InterPro" id="IPR029044">
    <property type="entry name" value="Nucleotide-diphossugar_trans"/>
</dbReference>
<comment type="catalytic activity">
    <reaction evidence="5">
        <text>3-deoxy-alpha-D-manno-oct-2-ulosonate + CTP = CMP-3-deoxy-beta-D-manno-octulosonate + diphosphate</text>
        <dbReference type="Rhea" id="RHEA:23448"/>
        <dbReference type="ChEBI" id="CHEBI:33019"/>
        <dbReference type="ChEBI" id="CHEBI:37563"/>
        <dbReference type="ChEBI" id="CHEBI:85986"/>
        <dbReference type="ChEBI" id="CHEBI:85987"/>
        <dbReference type="EC" id="2.7.7.38"/>
    </reaction>
</comment>
<keyword evidence="4 5" id="KW-0448">Lipopolysaccharide biosynthesis</keyword>
<evidence type="ECO:0000256" key="1">
    <source>
        <dbReference type="ARBA" id="ARBA00004370"/>
    </source>
</evidence>
<comment type="subcellular location">
    <subcellularLocation>
        <location evidence="5">Cytoplasm</location>
    </subcellularLocation>
    <subcellularLocation>
        <location evidence="1">Membrane</location>
    </subcellularLocation>
</comment>
<protein>
    <recommendedName>
        <fullName evidence="5">3-deoxy-manno-octulosonate cytidylyltransferase</fullName>
        <ecNumber evidence="5">2.7.7.38</ecNumber>
    </recommendedName>
    <alternativeName>
        <fullName evidence="5">CMP-2-keto-3-deoxyoctulosonic acid synthase</fullName>
        <shortName evidence="5">CKS</shortName>
        <shortName evidence="5">CMP-KDO synthase</shortName>
    </alternativeName>
</protein>
<evidence type="ECO:0000256" key="2">
    <source>
        <dbReference type="ARBA" id="ARBA00022679"/>
    </source>
</evidence>
<dbReference type="GO" id="GO:0008690">
    <property type="term" value="F:3-deoxy-manno-octulosonate cytidylyltransferase activity"/>
    <property type="evidence" value="ECO:0007669"/>
    <property type="project" value="UniProtKB-UniRule"/>
</dbReference>
<dbReference type="PANTHER" id="PTHR42866:SF2">
    <property type="entry name" value="3-DEOXY-MANNO-OCTULOSONATE CYTIDYLYLTRANSFERASE, MITOCHONDRIAL"/>
    <property type="match status" value="1"/>
</dbReference>
<dbReference type="PANTHER" id="PTHR42866">
    <property type="entry name" value="3-DEOXY-MANNO-OCTULOSONATE CYTIDYLYLTRANSFERASE"/>
    <property type="match status" value="1"/>
</dbReference>
<dbReference type="EMBL" id="SOEG01000001">
    <property type="protein sequence ID" value="TDX59213.1"/>
    <property type="molecule type" value="Genomic_DNA"/>
</dbReference>
<dbReference type="NCBIfam" id="NF003950">
    <property type="entry name" value="PRK05450.1-3"/>
    <property type="match status" value="1"/>
</dbReference>
<dbReference type="RefSeq" id="WP_134114195.1">
    <property type="nucleotide sequence ID" value="NZ_SOEG01000001.1"/>
</dbReference>
<dbReference type="FunFam" id="3.90.550.10:FF:000011">
    <property type="entry name" value="3-deoxy-manno-octulosonate cytidylyltransferase"/>
    <property type="match status" value="1"/>
</dbReference>
<evidence type="ECO:0000256" key="4">
    <source>
        <dbReference type="ARBA" id="ARBA00022985"/>
    </source>
</evidence>
<comment type="caution">
    <text evidence="6">The sequence shown here is derived from an EMBL/GenBank/DDBJ whole genome shotgun (WGS) entry which is preliminary data.</text>
</comment>
<proteinExistence type="inferred from homology"/>
<dbReference type="NCBIfam" id="NF009905">
    <property type="entry name" value="PRK13368.1"/>
    <property type="match status" value="1"/>
</dbReference>
<accession>A0A4R8HQY0</accession>
<dbReference type="GO" id="GO:0016020">
    <property type="term" value="C:membrane"/>
    <property type="evidence" value="ECO:0007669"/>
    <property type="project" value="UniProtKB-SubCell"/>
</dbReference>
<keyword evidence="2 5" id="KW-0808">Transferase</keyword>
<dbReference type="Gene3D" id="3.90.550.10">
    <property type="entry name" value="Spore Coat Polysaccharide Biosynthesis Protein SpsA, Chain A"/>
    <property type="match status" value="1"/>
</dbReference>
<dbReference type="CDD" id="cd02517">
    <property type="entry name" value="CMP-KDO-Synthetase"/>
    <property type="match status" value="1"/>
</dbReference>
<dbReference type="NCBIfam" id="TIGR00466">
    <property type="entry name" value="kdsB"/>
    <property type="match status" value="1"/>
</dbReference>
<sequence>MSVVAIIPARYDSTRLPGKPLKDICGKPMIQHVYERVKSSNNLNRVIIATDDQRIYDLVESFGGEVKMTSREHQTGTDRLAEVAQSLSADIIVNIQGDEPLINPEMIDQAIEPLLEDQSIKMGTLKHLITEKSELDNPNVVKVVSDQNDFAIYFSRSVIPYPRKESKAKYYKHIGLYVYRRDFLLKFSEMESTELEKKESLEQLRVLENGYKIKVVETDYQSIGVDTVEDLERVRKIVDSVQCTIDS</sequence>
<comment type="pathway">
    <text evidence="5">Nucleotide-sugar biosynthesis; CMP-3-deoxy-D-manno-octulosonate biosynthesis; CMP-3-deoxy-D-manno-octulosonate from 3-deoxy-D-manno-octulosonate and CTP: step 1/1.</text>
</comment>
<dbReference type="InterPro" id="IPR004528">
    <property type="entry name" value="KdsB"/>
</dbReference>
<keyword evidence="7" id="KW-1185">Reference proteome</keyword>
<dbReference type="GO" id="GO:0005829">
    <property type="term" value="C:cytosol"/>
    <property type="evidence" value="ECO:0007669"/>
    <property type="project" value="TreeGrafter"/>
</dbReference>
<dbReference type="UniPathway" id="UPA00358">
    <property type="reaction ID" value="UER00476"/>
</dbReference>
<dbReference type="GO" id="GO:0009103">
    <property type="term" value="P:lipopolysaccharide biosynthetic process"/>
    <property type="evidence" value="ECO:0007669"/>
    <property type="project" value="UniProtKB-UniRule"/>
</dbReference>
<comment type="function">
    <text evidence="5">Activates KDO (a required 8-carbon sugar) for incorporation into bacterial lipopolysaccharide in Gram-negative bacteria.</text>
</comment>